<keyword evidence="3" id="KW-1185">Reference proteome</keyword>
<evidence type="ECO:0000256" key="1">
    <source>
        <dbReference type="SAM" id="Phobius"/>
    </source>
</evidence>
<accession>A0A6M0Q880</accession>
<dbReference type="EMBL" id="JAAIWM010000002">
    <property type="protein sequence ID" value="NEY71238.1"/>
    <property type="molecule type" value="Genomic_DNA"/>
</dbReference>
<reference evidence="2 3" key="1">
    <citation type="submission" date="2020-02" db="EMBL/GenBank/DDBJ databases">
        <title>Bacillus aquiflavi sp. nov., isolated from yellow water of strong flavor Chinese baijiu in Yibin region of China.</title>
        <authorList>
            <person name="Xie J."/>
        </authorList>
    </citation>
    <scope>NUCLEOTIDE SEQUENCE [LARGE SCALE GENOMIC DNA]</scope>
    <source>
        <strain evidence="2 3">SA4</strain>
    </source>
</reference>
<dbReference type="AlphaFoldDB" id="A0A6M0Q880"/>
<dbReference type="Proteomes" id="UP000481043">
    <property type="component" value="Unassembled WGS sequence"/>
</dbReference>
<gene>
    <name evidence="2" type="ORF">G4D63_05730</name>
</gene>
<keyword evidence="1" id="KW-0812">Transmembrane</keyword>
<name>A0A6M0Q880_9BACI</name>
<protein>
    <submittedName>
        <fullName evidence="2">DUF2768 domain-containing protein</fullName>
    </submittedName>
</protein>
<dbReference type="Pfam" id="PF10966">
    <property type="entry name" value="DUF2768"/>
    <property type="match status" value="1"/>
</dbReference>
<sequence>MSTGLIKMWFALGAMGLMFFSVMTIMLSRYKLKGFFKWTTAILAYLMMIIAGIVIFFVVFTGPVSE</sequence>
<keyword evidence="1" id="KW-1133">Transmembrane helix</keyword>
<dbReference type="InterPro" id="IPR020076">
    <property type="entry name" value="DUF2768"/>
</dbReference>
<feature type="transmembrane region" description="Helical" evidence="1">
    <location>
        <begin position="39"/>
        <end position="60"/>
    </location>
</feature>
<evidence type="ECO:0000313" key="3">
    <source>
        <dbReference type="Proteomes" id="UP000481043"/>
    </source>
</evidence>
<keyword evidence="1" id="KW-0472">Membrane</keyword>
<dbReference type="RefSeq" id="WP_163178685.1">
    <property type="nucleotide sequence ID" value="NZ_JAAIWM010000002.1"/>
</dbReference>
<comment type="caution">
    <text evidence="2">The sequence shown here is derived from an EMBL/GenBank/DDBJ whole genome shotgun (WGS) entry which is preliminary data.</text>
</comment>
<feature type="transmembrane region" description="Helical" evidence="1">
    <location>
        <begin position="6"/>
        <end position="27"/>
    </location>
</feature>
<evidence type="ECO:0000313" key="2">
    <source>
        <dbReference type="EMBL" id="NEY71238.1"/>
    </source>
</evidence>
<proteinExistence type="predicted"/>
<organism evidence="2 3">
    <name type="scientific">Bacillus mesophilus</name>
    <dbReference type="NCBI Taxonomy" id="1808955"/>
    <lineage>
        <taxon>Bacteria</taxon>
        <taxon>Bacillati</taxon>
        <taxon>Bacillota</taxon>
        <taxon>Bacilli</taxon>
        <taxon>Bacillales</taxon>
        <taxon>Bacillaceae</taxon>
        <taxon>Bacillus</taxon>
    </lineage>
</organism>